<dbReference type="Proteomes" id="UP001614394">
    <property type="component" value="Unassembled WGS sequence"/>
</dbReference>
<gene>
    <name evidence="1" type="ORF">ACIGXA_10970</name>
</gene>
<name>A0ABW8C3M6_9ACTN</name>
<accession>A0ABW8C3M6</accession>
<evidence type="ECO:0000313" key="2">
    <source>
        <dbReference type="Proteomes" id="UP001614394"/>
    </source>
</evidence>
<dbReference type="RefSeq" id="WP_399646967.1">
    <property type="nucleotide sequence ID" value="NZ_JBITYG010000002.1"/>
</dbReference>
<proteinExistence type="predicted"/>
<evidence type="ECO:0000313" key="1">
    <source>
        <dbReference type="EMBL" id="MFI9101035.1"/>
    </source>
</evidence>
<keyword evidence="2" id="KW-1185">Reference proteome</keyword>
<comment type="caution">
    <text evidence="1">The sequence shown here is derived from an EMBL/GenBank/DDBJ whole genome shotgun (WGS) entry which is preliminary data.</text>
</comment>
<dbReference type="EMBL" id="JBITYG010000002">
    <property type="protein sequence ID" value="MFI9101035.1"/>
    <property type="molecule type" value="Genomic_DNA"/>
</dbReference>
<organism evidence="1 2">
    <name type="scientific">Streptomyces fildesensis</name>
    <dbReference type="NCBI Taxonomy" id="375757"/>
    <lineage>
        <taxon>Bacteria</taxon>
        <taxon>Bacillati</taxon>
        <taxon>Actinomycetota</taxon>
        <taxon>Actinomycetes</taxon>
        <taxon>Kitasatosporales</taxon>
        <taxon>Streptomycetaceae</taxon>
        <taxon>Streptomyces</taxon>
    </lineage>
</organism>
<sequence>MTVQPPDQAAYGELAVRVQAAGLARMTARAWSAGLWPVTRCSVTVQDGKLTQLHTGRSRLLCPQQRPVSPIWQEAADRGLVALALVGPGTWPAATLEGEKSSHEQRRLMDAASAGGILLGGLAHLRRDPEPYGHRW</sequence>
<protein>
    <submittedName>
        <fullName evidence="1">Uncharacterized protein</fullName>
    </submittedName>
</protein>
<reference evidence="1 2" key="1">
    <citation type="submission" date="2024-10" db="EMBL/GenBank/DDBJ databases">
        <title>The Natural Products Discovery Center: Release of the First 8490 Sequenced Strains for Exploring Actinobacteria Biosynthetic Diversity.</title>
        <authorList>
            <person name="Kalkreuter E."/>
            <person name="Kautsar S.A."/>
            <person name="Yang D."/>
            <person name="Bader C.D."/>
            <person name="Teijaro C.N."/>
            <person name="Fluegel L."/>
            <person name="Davis C.M."/>
            <person name="Simpson J.R."/>
            <person name="Lauterbach L."/>
            <person name="Steele A.D."/>
            <person name="Gui C."/>
            <person name="Meng S."/>
            <person name="Li G."/>
            <person name="Viehrig K."/>
            <person name="Ye F."/>
            <person name="Su P."/>
            <person name="Kiefer A.F."/>
            <person name="Nichols A."/>
            <person name="Cepeda A.J."/>
            <person name="Yan W."/>
            <person name="Fan B."/>
            <person name="Jiang Y."/>
            <person name="Adhikari A."/>
            <person name="Zheng C.-J."/>
            <person name="Schuster L."/>
            <person name="Cowan T.M."/>
            <person name="Smanski M.J."/>
            <person name="Chevrette M.G."/>
            <person name="De Carvalho L.P.S."/>
            <person name="Shen B."/>
        </authorList>
    </citation>
    <scope>NUCLEOTIDE SEQUENCE [LARGE SCALE GENOMIC DNA]</scope>
    <source>
        <strain evidence="1 2">NPDC053399</strain>
    </source>
</reference>